<protein>
    <recommendedName>
        <fullName evidence="3">DUF3313 domain-containing protein</fullName>
    </recommendedName>
</protein>
<dbReference type="RefSeq" id="WP_307904124.1">
    <property type="nucleotide sequence ID" value="NZ_AP027059.1"/>
</dbReference>
<evidence type="ECO:0000313" key="2">
    <source>
        <dbReference type="Proteomes" id="UP001321582"/>
    </source>
</evidence>
<dbReference type="KEGG" id="haby:HLVA_18330"/>
<organism evidence="1 2">
    <name type="scientific">Haliovirga abyssi</name>
    <dbReference type="NCBI Taxonomy" id="2996794"/>
    <lineage>
        <taxon>Bacteria</taxon>
        <taxon>Fusobacteriati</taxon>
        <taxon>Fusobacteriota</taxon>
        <taxon>Fusobacteriia</taxon>
        <taxon>Fusobacteriales</taxon>
        <taxon>Haliovirgaceae</taxon>
        <taxon>Haliovirga</taxon>
    </lineage>
</organism>
<dbReference type="EMBL" id="AP027059">
    <property type="protein sequence ID" value="BDU51264.1"/>
    <property type="molecule type" value="Genomic_DNA"/>
</dbReference>
<proteinExistence type="predicted"/>
<gene>
    <name evidence="1" type="ORF">HLVA_18330</name>
</gene>
<dbReference type="AlphaFoldDB" id="A0AAU9DV90"/>
<evidence type="ECO:0008006" key="3">
    <source>
        <dbReference type="Google" id="ProtNLM"/>
    </source>
</evidence>
<accession>A0AAU9DV90</accession>
<dbReference type="Proteomes" id="UP001321582">
    <property type="component" value="Chromosome"/>
</dbReference>
<reference evidence="1 2" key="1">
    <citation type="submission" date="2022-11" db="EMBL/GenBank/DDBJ databases">
        <title>Haliovirga abyssi gen. nov., sp. nov., a mesophilic fermentative bacterium isolated from the Iheya North hydrothermal field and the proposal of Haliovirgaceae fam. nov.</title>
        <authorList>
            <person name="Miyazaki U."/>
            <person name="Tame A."/>
            <person name="Miyazaki J."/>
            <person name="Takai K."/>
            <person name="Sawayama S."/>
            <person name="Kitajima M."/>
            <person name="Okamoto A."/>
            <person name="Nakagawa S."/>
        </authorList>
    </citation>
    <scope>NUCLEOTIDE SEQUENCE [LARGE SCALE GENOMIC DNA]</scope>
    <source>
        <strain evidence="1 2">IC12</strain>
    </source>
</reference>
<sequence>MKKIVLGVLILLTQLGCSSLVEKKVITVTNAVKTKKTVYVSEPKYIKYNNIDITPLAQETNGFSEKNKFNEKDAKAMRDSLKESLKLNEMCSLAERGDKSEYSIKILIPNYIIAEGYGIVTEIVLILKDRSNNEIKFQDRFAVFVNKPFSGSGKNLINEAVVYKMVYDLNYYLLGENKKIRTYNNKKVKYYLGNGYQGVVRAVLNFPKRMKKVIISTSGRVRRTNTYSLNQIKWRDMIYRMDRLNLK</sequence>
<evidence type="ECO:0000313" key="1">
    <source>
        <dbReference type="EMBL" id="BDU51264.1"/>
    </source>
</evidence>
<name>A0AAU9DV90_9FUSO</name>
<keyword evidence="2" id="KW-1185">Reference proteome</keyword>